<name>A0A1Q2CT29_9ACTN</name>
<dbReference type="Pfam" id="PF13377">
    <property type="entry name" value="Peripla_BP_3"/>
    <property type="match status" value="1"/>
</dbReference>
<organism evidence="5 6">
    <name type="scientific">Tessaracoccus aquimaris</name>
    <dbReference type="NCBI Taxonomy" id="1332264"/>
    <lineage>
        <taxon>Bacteria</taxon>
        <taxon>Bacillati</taxon>
        <taxon>Actinomycetota</taxon>
        <taxon>Actinomycetes</taxon>
        <taxon>Propionibacteriales</taxon>
        <taxon>Propionibacteriaceae</taxon>
        <taxon>Tessaracoccus</taxon>
    </lineage>
</organism>
<proteinExistence type="predicted"/>
<dbReference type="KEGG" id="tes:BW730_07990"/>
<evidence type="ECO:0000313" key="5">
    <source>
        <dbReference type="EMBL" id="AQP49268.1"/>
    </source>
</evidence>
<dbReference type="SUPFAM" id="SSF47413">
    <property type="entry name" value="lambda repressor-like DNA-binding domains"/>
    <property type="match status" value="1"/>
</dbReference>
<dbReference type="OrthoDB" id="9785139at2"/>
<keyword evidence="6" id="KW-1185">Reference proteome</keyword>
<sequence length="328" mass="34708">MSDVARLAGVSAQTVSRVSRGATAVSPATKERVLLAMSELGYTPNRAARALRNGAYGSLGVIAQQLERTGDALTTTAVVAAAQELGYSATLVEVRNQDPEEISQATQRLSHSAIDGLVIIGIDNASLDAFALPANLPVVVADSRLVGRYPSVVANQIRGMQDAVNHLLDLGHRRVDHVAGAEGSQPASVRLATWRRCLTERGLEVPAAHHGDWTAESGYRIGQLLAADPEVKAVSCANDEMAIGVLRAMHEAGRSVPGDVSVVGFDGIALSEYTYPPLTTVRQDFSRLGHELVNQLVSQIKGTAGNRAHHLVIPTSLTVRGSTAPPRR</sequence>
<dbReference type="PANTHER" id="PTHR30146">
    <property type="entry name" value="LACI-RELATED TRANSCRIPTIONAL REPRESSOR"/>
    <property type="match status" value="1"/>
</dbReference>
<dbReference type="GO" id="GO:0000976">
    <property type="term" value="F:transcription cis-regulatory region binding"/>
    <property type="evidence" value="ECO:0007669"/>
    <property type="project" value="TreeGrafter"/>
</dbReference>
<dbReference type="Gene3D" id="1.10.260.40">
    <property type="entry name" value="lambda repressor-like DNA-binding domains"/>
    <property type="match status" value="1"/>
</dbReference>
<evidence type="ECO:0000256" key="1">
    <source>
        <dbReference type="ARBA" id="ARBA00023015"/>
    </source>
</evidence>
<keyword evidence="2" id="KW-0238">DNA-binding</keyword>
<dbReference type="AlphaFoldDB" id="A0A1Q2CT29"/>
<dbReference type="Pfam" id="PF00356">
    <property type="entry name" value="LacI"/>
    <property type="match status" value="1"/>
</dbReference>
<dbReference type="GO" id="GO:0003700">
    <property type="term" value="F:DNA-binding transcription factor activity"/>
    <property type="evidence" value="ECO:0007669"/>
    <property type="project" value="TreeGrafter"/>
</dbReference>
<dbReference type="InterPro" id="IPR000843">
    <property type="entry name" value="HTH_LacI"/>
</dbReference>
<evidence type="ECO:0000313" key="6">
    <source>
        <dbReference type="Proteomes" id="UP000188145"/>
    </source>
</evidence>
<dbReference type="InterPro" id="IPR028082">
    <property type="entry name" value="Peripla_BP_I"/>
</dbReference>
<accession>A0A1Q2CT29</accession>
<dbReference type="STRING" id="1332264.BW730_07990"/>
<dbReference type="SMART" id="SM00354">
    <property type="entry name" value="HTH_LACI"/>
    <property type="match status" value="1"/>
</dbReference>
<keyword evidence="1" id="KW-0805">Transcription regulation</keyword>
<keyword evidence="3" id="KW-0804">Transcription</keyword>
<evidence type="ECO:0000256" key="3">
    <source>
        <dbReference type="ARBA" id="ARBA00023163"/>
    </source>
</evidence>
<dbReference type="CDD" id="cd01392">
    <property type="entry name" value="HTH_LacI"/>
    <property type="match status" value="1"/>
</dbReference>
<protein>
    <submittedName>
        <fullName evidence="5">LacI family transcriptional regulator</fullName>
    </submittedName>
</protein>
<dbReference type="EMBL" id="CP019606">
    <property type="protein sequence ID" value="AQP49268.1"/>
    <property type="molecule type" value="Genomic_DNA"/>
</dbReference>
<dbReference type="PROSITE" id="PS50932">
    <property type="entry name" value="HTH_LACI_2"/>
    <property type="match status" value="1"/>
</dbReference>
<reference evidence="6" key="1">
    <citation type="submission" date="2017-02" db="EMBL/GenBank/DDBJ databases">
        <title>Tessaracoccus aquaemaris sp. nov., isolated from the intestine of a Korean rockfish, Sebastes schlegelii, in a marine aquaculture pond.</title>
        <authorList>
            <person name="Tak E.J."/>
            <person name="Bae J.-W."/>
        </authorList>
    </citation>
    <scope>NUCLEOTIDE SEQUENCE [LARGE SCALE GENOMIC DNA]</scope>
    <source>
        <strain evidence="6">NSG39</strain>
    </source>
</reference>
<evidence type="ECO:0000259" key="4">
    <source>
        <dbReference type="PROSITE" id="PS50932"/>
    </source>
</evidence>
<evidence type="ECO:0000256" key="2">
    <source>
        <dbReference type="ARBA" id="ARBA00023125"/>
    </source>
</evidence>
<dbReference type="SUPFAM" id="SSF53822">
    <property type="entry name" value="Periplasmic binding protein-like I"/>
    <property type="match status" value="1"/>
</dbReference>
<feature type="domain" description="HTH lacI-type" evidence="4">
    <location>
        <begin position="1"/>
        <end position="53"/>
    </location>
</feature>
<dbReference type="InterPro" id="IPR010982">
    <property type="entry name" value="Lambda_DNA-bd_dom_sf"/>
</dbReference>
<dbReference type="Gene3D" id="3.40.50.2300">
    <property type="match status" value="2"/>
</dbReference>
<dbReference type="Proteomes" id="UP000188145">
    <property type="component" value="Chromosome"/>
</dbReference>
<gene>
    <name evidence="5" type="ORF">BW730_07990</name>
</gene>
<dbReference type="CDD" id="cd01574">
    <property type="entry name" value="PBP1_LacI"/>
    <property type="match status" value="1"/>
</dbReference>
<dbReference type="InterPro" id="IPR046335">
    <property type="entry name" value="LacI/GalR-like_sensor"/>
</dbReference>
<dbReference type="PANTHER" id="PTHR30146:SF153">
    <property type="entry name" value="LACTOSE OPERON REPRESSOR"/>
    <property type="match status" value="1"/>
</dbReference>